<keyword evidence="2" id="KW-1185">Reference proteome</keyword>
<evidence type="ECO:0000256" key="1">
    <source>
        <dbReference type="SAM" id="MobiDB-lite"/>
    </source>
</evidence>
<evidence type="ECO:0000313" key="2">
    <source>
        <dbReference type="Proteomes" id="UP000046395"/>
    </source>
</evidence>
<evidence type="ECO:0000313" key="3">
    <source>
        <dbReference type="WBParaSite" id="TMUE_2000006221.1"/>
    </source>
</evidence>
<reference evidence="3" key="1">
    <citation type="submission" date="2019-12" db="UniProtKB">
        <authorList>
            <consortium name="WormBaseParasite"/>
        </authorList>
    </citation>
    <scope>IDENTIFICATION</scope>
</reference>
<feature type="compositionally biased region" description="Basic residues" evidence="1">
    <location>
        <begin position="113"/>
        <end position="124"/>
    </location>
</feature>
<name>A0A5S6QFR0_TRIMR</name>
<dbReference type="AlphaFoldDB" id="A0A5S6QFR0"/>
<proteinExistence type="predicted"/>
<organism evidence="2 3">
    <name type="scientific">Trichuris muris</name>
    <name type="common">Mouse whipworm</name>
    <dbReference type="NCBI Taxonomy" id="70415"/>
    <lineage>
        <taxon>Eukaryota</taxon>
        <taxon>Metazoa</taxon>
        <taxon>Ecdysozoa</taxon>
        <taxon>Nematoda</taxon>
        <taxon>Enoplea</taxon>
        <taxon>Dorylaimia</taxon>
        <taxon>Trichinellida</taxon>
        <taxon>Trichuridae</taxon>
        <taxon>Trichuris</taxon>
    </lineage>
</organism>
<feature type="region of interest" description="Disordered" evidence="1">
    <location>
        <begin position="100"/>
        <end position="151"/>
    </location>
</feature>
<sequence length="151" mass="17506">MRRRANNRVIQSTRRPLLSFEEMSSGNLFVAQSIARPPLKHFHPLLSHFCRQLCICRMEQVDSRRRKKVKRNAIATKNVCQNVADLMNVLQGRRQVVERPNELPGSGIVSHSLSRKHSKQRRGIKATGIDRMQSHDDLPTEKIVQRRSTEF</sequence>
<dbReference type="WBParaSite" id="TMUE_2000006221.1">
    <property type="protein sequence ID" value="TMUE_2000006221.1"/>
    <property type="gene ID" value="WBGene00293068"/>
</dbReference>
<accession>A0A5S6QFR0</accession>
<dbReference type="Proteomes" id="UP000046395">
    <property type="component" value="Unassembled WGS sequence"/>
</dbReference>
<protein>
    <submittedName>
        <fullName evidence="3">DAD domain-containing protein</fullName>
    </submittedName>
</protein>
<feature type="compositionally biased region" description="Basic and acidic residues" evidence="1">
    <location>
        <begin position="132"/>
        <end position="151"/>
    </location>
</feature>